<evidence type="ECO:0000256" key="3">
    <source>
        <dbReference type="ARBA" id="ARBA00022801"/>
    </source>
</evidence>
<dbReference type="GO" id="GO:0004252">
    <property type="term" value="F:serine-type endopeptidase activity"/>
    <property type="evidence" value="ECO:0007669"/>
    <property type="project" value="InterPro"/>
</dbReference>
<comment type="caution">
    <text evidence="8">The sequence shown here is derived from an EMBL/GenBank/DDBJ whole genome shotgun (WGS) entry which is preliminary data.</text>
</comment>
<sequence>MKTSFGLSLTLLLLESVLTSPIGSEALASNPSMSTLDVHIVVSKEVSTGQIRNEHYSWIQEVQAQKGLFPFSLNNHQKDRLGSKLVLQSGSLGYAGNINAEAAEEISKHPHIAYVEKNAATDLLDQKGEIHSSSTITQSGAPWGLARISHVSKLNLRTFNKYNFEESAGDGVNVYVLGTGIFTDHVDFEGRASWGINTVSGTAEEDTDGQGTHSAAVVAGRKHGVAKKANVIAVKIAKDSTGSSQTAFLDGLSWVIERHKQNTAGSEKGTTQASIKGSVALLSMGIAQQDGSTDNLKSALDAAIEAGVHVVALAGGNGTDSCNNFAMPSSSITVGASTLADEFATFSNYGGCVDLIAPGVHIGSAWIGSQFAVNTRTSAEAAAAHVAGILAYFLSLSPEQYPGFDPTGISPSELKKYIVSRANRDKLAGVPEGTPKSARLHGAN</sequence>
<keyword evidence="2" id="KW-0645">Protease</keyword>
<dbReference type="InterPro" id="IPR050131">
    <property type="entry name" value="Peptidase_S8_subtilisin-like"/>
</dbReference>
<dbReference type="SUPFAM" id="SSF52743">
    <property type="entry name" value="Subtilisin-like"/>
    <property type="match status" value="1"/>
</dbReference>
<dbReference type="InterPro" id="IPR010259">
    <property type="entry name" value="S8pro/Inhibitor_I9"/>
</dbReference>
<evidence type="ECO:0000313" key="8">
    <source>
        <dbReference type="EMBL" id="KAK0506842.1"/>
    </source>
</evidence>
<reference evidence="8" key="1">
    <citation type="submission" date="2023-03" db="EMBL/GenBank/DDBJ databases">
        <title>Complete genome of Cladonia borealis.</title>
        <authorList>
            <person name="Park H."/>
        </authorList>
    </citation>
    <scope>NUCLEOTIDE SEQUENCE</scope>
    <source>
        <strain evidence="8">ANT050790</strain>
    </source>
</reference>
<dbReference type="PANTHER" id="PTHR43806:SF11">
    <property type="entry name" value="CEREVISIN-RELATED"/>
    <property type="match status" value="1"/>
</dbReference>
<evidence type="ECO:0000256" key="1">
    <source>
        <dbReference type="ARBA" id="ARBA00011073"/>
    </source>
</evidence>
<evidence type="ECO:0000256" key="2">
    <source>
        <dbReference type="ARBA" id="ARBA00022670"/>
    </source>
</evidence>
<proteinExistence type="inferred from homology"/>
<comment type="similarity">
    <text evidence="1 5">Belongs to the peptidase S8 family.</text>
</comment>
<dbReference type="Proteomes" id="UP001166286">
    <property type="component" value="Unassembled WGS sequence"/>
</dbReference>
<dbReference type="InterPro" id="IPR036852">
    <property type="entry name" value="Peptidase_S8/S53_dom_sf"/>
</dbReference>
<keyword evidence="9" id="KW-1185">Reference proteome</keyword>
<name>A0AA39QPP7_9LECA</name>
<keyword evidence="4" id="KW-0720">Serine protease</keyword>
<feature type="chain" id="PRO_5041280458" description="Inhibitor I9 domain-containing protein" evidence="6">
    <location>
        <begin position="20"/>
        <end position="444"/>
    </location>
</feature>
<accession>A0AA39QPP7</accession>
<dbReference type="PROSITE" id="PS51892">
    <property type="entry name" value="SUBTILASE"/>
    <property type="match status" value="1"/>
</dbReference>
<gene>
    <name evidence="8" type="ORF">JMJ35_010731</name>
</gene>
<dbReference type="InterPro" id="IPR015500">
    <property type="entry name" value="Peptidase_S8_subtilisin-rel"/>
</dbReference>
<dbReference type="AlphaFoldDB" id="A0AA39QPP7"/>
<feature type="signal peptide" evidence="6">
    <location>
        <begin position="1"/>
        <end position="19"/>
    </location>
</feature>
<dbReference type="EMBL" id="JAFEKC020000028">
    <property type="protein sequence ID" value="KAK0506842.1"/>
    <property type="molecule type" value="Genomic_DNA"/>
</dbReference>
<dbReference type="Pfam" id="PF05922">
    <property type="entry name" value="Inhibitor_I9"/>
    <property type="match status" value="1"/>
</dbReference>
<dbReference type="GO" id="GO:0006508">
    <property type="term" value="P:proteolysis"/>
    <property type="evidence" value="ECO:0007669"/>
    <property type="project" value="UniProtKB-KW"/>
</dbReference>
<protein>
    <recommendedName>
        <fullName evidence="7">Inhibitor I9 domain-containing protein</fullName>
    </recommendedName>
</protein>
<evidence type="ECO:0000256" key="5">
    <source>
        <dbReference type="PROSITE-ProRule" id="PRU01240"/>
    </source>
</evidence>
<dbReference type="Gene3D" id="3.40.50.200">
    <property type="entry name" value="Peptidase S8/S53 domain"/>
    <property type="match status" value="1"/>
</dbReference>
<evidence type="ECO:0000256" key="6">
    <source>
        <dbReference type="SAM" id="SignalP"/>
    </source>
</evidence>
<keyword evidence="3" id="KW-0378">Hydrolase</keyword>
<organism evidence="8 9">
    <name type="scientific">Cladonia borealis</name>
    <dbReference type="NCBI Taxonomy" id="184061"/>
    <lineage>
        <taxon>Eukaryota</taxon>
        <taxon>Fungi</taxon>
        <taxon>Dikarya</taxon>
        <taxon>Ascomycota</taxon>
        <taxon>Pezizomycotina</taxon>
        <taxon>Lecanoromycetes</taxon>
        <taxon>OSLEUM clade</taxon>
        <taxon>Lecanoromycetidae</taxon>
        <taxon>Lecanorales</taxon>
        <taxon>Lecanorineae</taxon>
        <taxon>Cladoniaceae</taxon>
        <taxon>Cladonia</taxon>
    </lineage>
</organism>
<feature type="domain" description="Inhibitor I9" evidence="7">
    <location>
        <begin position="39"/>
        <end position="120"/>
    </location>
</feature>
<dbReference type="CDD" id="cd04077">
    <property type="entry name" value="Peptidases_S8_PCSK9_ProteinaseK_like"/>
    <property type="match status" value="1"/>
</dbReference>
<keyword evidence="6" id="KW-0732">Signal</keyword>
<dbReference type="InterPro" id="IPR034193">
    <property type="entry name" value="PCSK9_ProteinaseK-like"/>
</dbReference>
<evidence type="ECO:0000256" key="4">
    <source>
        <dbReference type="ARBA" id="ARBA00022825"/>
    </source>
</evidence>
<comment type="caution">
    <text evidence="5">Lacks conserved residue(s) required for the propagation of feature annotation.</text>
</comment>
<evidence type="ECO:0000313" key="9">
    <source>
        <dbReference type="Proteomes" id="UP001166286"/>
    </source>
</evidence>
<dbReference type="PANTHER" id="PTHR43806">
    <property type="entry name" value="PEPTIDASE S8"/>
    <property type="match status" value="1"/>
</dbReference>
<evidence type="ECO:0000259" key="7">
    <source>
        <dbReference type="Pfam" id="PF05922"/>
    </source>
</evidence>
<dbReference type="PRINTS" id="PR00723">
    <property type="entry name" value="SUBTILISIN"/>
</dbReference>